<evidence type="ECO:0000256" key="11">
    <source>
        <dbReference type="ARBA" id="ARBA00030980"/>
    </source>
</evidence>
<keyword evidence="10 15" id="KW-0067">ATP-binding</keyword>
<evidence type="ECO:0000256" key="9">
    <source>
        <dbReference type="ARBA" id="ARBA00022777"/>
    </source>
</evidence>
<keyword evidence="19" id="KW-1185">Reference proteome</keyword>
<dbReference type="InterPro" id="IPR011009">
    <property type="entry name" value="Kinase-like_dom_sf"/>
</dbReference>
<dbReference type="AlphaFoldDB" id="A0A9P7YHI7"/>
<name>A0A9P7YHI7_9HELO</name>
<keyword evidence="7" id="KW-0808">Transferase</keyword>
<feature type="binding site" evidence="15">
    <location>
        <position position="156"/>
    </location>
    <ligand>
        <name>ATP</name>
        <dbReference type="ChEBI" id="CHEBI:30616"/>
    </ligand>
</feature>
<dbReference type="Gene3D" id="3.30.200.20">
    <property type="entry name" value="Phosphorylase Kinase, domain 1"/>
    <property type="match status" value="1"/>
</dbReference>
<evidence type="ECO:0000256" key="6">
    <source>
        <dbReference type="ARBA" id="ARBA00022527"/>
    </source>
</evidence>
<accession>A0A9P7YHI7</accession>
<dbReference type="PROSITE" id="PS50011">
    <property type="entry name" value="PROTEIN_KINASE_DOM"/>
    <property type="match status" value="1"/>
</dbReference>
<dbReference type="PANTHER" id="PTHR45646:SF11">
    <property type="entry name" value="SERINE_THREONINE-PROTEIN KINASE DOA"/>
    <property type="match status" value="1"/>
</dbReference>
<dbReference type="GO" id="GO:0005524">
    <property type="term" value="F:ATP binding"/>
    <property type="evidence" value="ECO:0007669"/>
    <property type="project" value="UniProtKB-UniRule"/>
</dbReference>
<comment type="catalytic activity">
    <reaction evidence="14">
        <text>L-seryl-[protein] + ATP = O-phospho-L-seryl-[protein] + ADP + H(+)</text>
        <dbReference type="Rhea" id="RHEA:17989"/>
        <dbReference type="Rhea" id="RHEA-COMP:9863"/>
        <dbReference type="Rhea" id="RHEA-COMP:11604"/>
        <dbReference type="ChEBI" id="CHEBI:15378"/>
        <dbReference type="ChEBI" id="CHEBI:29999"/>
        <dbReference type="ChEBI" id="CHEBI:30616"/>
        <dbReference type="ChEBI" id="CHEBI:83421"/>
        <dbReference type="ChEBI" id="CHEBI:456216"/>
        <dbReference type="EC" id="2.7.11.1"/>
    </reaction>
</comment>
<evidence type="ECO:0000256" key="15">
    <source>
        <dbReference type="PROSITE-ProRule" id="PRU10141"/>
    </source>
</evidence>
<dbReference type="PROSITE" id="PS00109">
    <property type="entry name" value="PROTEIN_KINASE_TYR"/>
    <property type="match status" value="1"/>
</dbReference>
<feature type="domain" description="Protein kinase" evidence="17">
    <location>
        <begin position="127"/>
        <end position="546"/>
    </location>
</feature>
<evidence type="ECO:0000256" key="7">
    <source>
        <dbReference type="ARBA" id="ARBA00022679"/>
    </source>
</evidence>
<evidence type="ECO:0000256" key="1">
    <source>
        <dbReference type="ARBA" id="ARBA00003747"/>
    </source>
</evidence>
<evidence type="ECO:0000256" key="2">
    <source>
        <dbReference type="ARBA" id="ARBA00011534"/>
    </source>
</evidence>
<evidence type="ECO:0000256" key="14">
    <source>
        <dbReference type="ARBA" id="ARBA00048679"/>
    </source>
</evidence>
<evidence type="ECO:0000256" key="12">
    <source>
        <dbReference type="ARBA" id="ARBA00033194"/>
    </source>
</evidence>
<keyword evidence="9 18" id="KW-0418">Kinase</keyword>
<dbReference type="SUPFAM" id="SSF56112">
    <property type="entry name" value="Protein kinase-like (PK-like)"/>
    <property type="match status" value="1"/>
</dbReference>
<evidence type="ECO:0000256" key="8">
    <source>
        <dbReference type="ARBA" id="ARBA00022741"/>
    </source>
</evidence>
<evidence type="ECO:0000259" key="17">
    <source>
        <dbReference type="PROSITE" id="PS50011"/>
    </source>
</evidence>
<comment type="catalytic activity">
    <reaction evidence="13">
        <text>L-threonyl-[protein] + ATP = O-phospho-L-threonyl-[protein] + ADP + H(+)</text>
        <dbReference type="Rhea" id="RHEA:46608"/>
        <dbReference type="Rhea" id="RHEA-COMP:11060"/>
        <dbReference type="Rhea" id="RHEA-COMP:11605"/>
        <dbReference type="ChEBI" id="CHEBI:15378"/>
        <dbReference type="ChEBI" id="CHEBI:30013"/>
        <dbReference type="ChEBI" id="CHEBI:30616"/>
        <dbReference type="ChEBI" id="CHEBI:61977"/>
        <dbReference type="ChEBI" id="CHEBI:456216"/>
        <dbReference type="EC" id="2.7.11.1"/>
    </reaction>
</comment>
<dbReference type="InterPro" id="IPR008266">
    <property type="entry name" value="Tyr_kinase_AS"/>
</dbReference>
<dbReference type="GO" id="GO:0004674">
    <property type="term" value="F:protein serine/threonine kinase activity"/>
    <property type="evidence" value="ECO:0007669"/>
    <property type="project" value="UniProtKB-KW"/>
</dbReference>
<gene>
    <name evidence="18" type="ORF">BJ875DRAFT_464882</name>
</gene>
<dbReference type="InterPro" id="IPR051175">
    <property type="entry name" value="CLK_kinases"/>
</dbReference>
<dbReference type="PANTHER" id="PTHR45646">
    <property type="entry name" value="SERINE/THREONINE-PROTEIN KINASE DOA-RELATED"/>
    <property type="match status" value="1"/>
</dbReference>
<dbReference type="GO" id="GO:0005634">
    <property type="term" value="C:nucleus"/>
    <property type="evidence" value="ECO:0007669"/>
    <property type="project" value="TreeGrafter"/>
</dbReference>
<keyword evidence="6" id="KW-0723">Serine/threonine-protein kinase</keyword>
<feature type="region of interest" description="Disordered" evidence="16">
    <location>
        <begin position="1"/>
        <end position="25"/>
    </location>
</feature>
<evidence type="ECO:0000256" key="13">
    <source>
        <dbReference type="ARBA" id="ARBA00047899"/>
    </source>
</evidence>
<dbReference type="InterPro" id="IPR017441">
    <property type="entry name" value="Protein_kinase_ATP_BS"/>
</dbReference>
<dbReference type="EC" id="2.7.11.1" evidence="3"/>
<comment type="function">
    <text evidence="1">Component of the EKC/KEOPS complex that is required for the formation of a threonylcarbamoyl group on adenosine at position 37 (t(6)A37) in tRNAs that read codons beginning with adenine. The complex is probably involved in the transfer of the threonylcarbamoyl moiety of threonylcarbamoyl-AMP (TC-AMP) to the N6 group of A37. BUD32 has ATPase activity in the context of the EKC/KEOPS complex and likely plays a supporting role to the catalytic subunit KAE1. The EKC/KEOPS complex also promotes both telomere uncapping and telomere elongation. The complex is required for efficient recruitment of transcriptional coactivators.</text>
</comment>
<protein>
    <recommendedName>
        <fullName evidence="5">EKC/KEOPS complex subunit BUD32</fullName>
        <ecNumber evidence="3">2.7.11.1</ecNumber>
    </recommendedName>
    <alternativeName>
        <fullName evidence="11 12">Atypical Serine/threonine protein kinase BUD32</fullName>
    </alternativeName>
    <alternativeName>
        <fullName evidence="4">EKC/KEOPS complex subunit bud32</fullName>
    </alternativeName>
</protein>
<evidence type="ECO:0000256" key="5">
    <source>
        <dbReference type="ARBA" id="ARBA00019973"/>
    </source>
</evidence>
<dbReference type="Gene3D" id="1.10.510.10">
    <property type="entry name" value="Transferase(Phosphotransferase) domain 1"/>
    <property type="match status" value="1"/>
</dbReference>
<feature type="compositionally biased region" description="Polar residues" evidence="16">
    <location>
        <begin position="67"/>
        <end position="77"/>
    </location>
</feature>
<evidence type="ECO:0000256" key="4">
    <source>
        <dbReference type="ARBA" id="ARBA00013948"/>
    </source>
</evidence>
<reference evidence="18" key="1">
    <citation type="journal article" date="2021" name="IMA Fungus">
        <title>Genomic characterization of three marine fungi, including Emericellopsis atlantica sp. nov. with signatures of a generalist lifestyle and marine biomass degradation.</title>
        <authorList>
            <person name="Hagestad O.C."/>
            <person name="Hou L."/>
            <person name="Andersen J.H."/>
            <person name="Hansen E.H."/>
            <person name="Altermark B."/>
            <person name="Li C."/>
            <person name="Kuhnert E."/>
            <person name="Cox R.J."/>
            <person name="Crous P.W."/>
            <person name="Spatafora J.W."/>
            <person name="Lail K."/>
            <person name="Amirebrahimi M."/>
            <person name="Lipzen A."/>
            <person name="Pangilinan J."/>
            <person name="Andreopoulos W."/>
            <person name="Hayes R.D."/>
            <person name="Ng V."/>
            <person name="Grigoriev I.V."/>
            <person name="Jackson S.A."/>
            <person name="Sutton T.D.S."/>
            <person name="Dobson A.D.W."/>
            <person name="Rama T."/>
        </authorList>
    </citation>
    <scope>NUCLEOTIDE SEQUENCE</scope>
    <source>
        <strain evidence="18">TRa018bII</strain>
    </source>
</reference>
<dbReference type="InterPro" id="IPR000719">
    <property type="entry name" value="Prot_kinase_dom"/>
</dbReference>
<proteinExistence type="predicted"/>
<evidence type="ECO:0000256" key="3">
    <source>
        <dbReference type="ARBA" id="ARBA00012513"/>
    </source>
</evidence>
<evidence type="ECO:0000313" key="19">
    <source>
        <dbReference type="Proteomes" id="UP000824998"/>
    </source>
</evidence>
<dbReference type="PROSITE" id="PS00107">
    <property type="entry name" value="PROTEIN_KINASE_ATP"/>
    <property type="match status" value="1"/>
</dbReference>
<keyword evidence="8 15" id="KW-0547">Nucleotide-binding</keyword>
<dbReference type="Pfam" id="PF00069">
    <property type="entry name" value="Pkinase"/>
    <property type="match status" value="2"/>
</dbReference>
<dbReference type="GO" id="GO:0043484">
    <property type="term" value="P:regulation of RNA splicing"/>
    <property type="evidence" value="ECO:0007669"/>
    <property type="project" value="TreeGrafter"/>
</dbReference>
<evidence type="ECO:0000256" key="10">
    <source>
        <dbReference type="ARBA" id="ARBA00022840"/>
    </source>
</evidence>
<comment type="subunit">
    <text evidence="2">Component of the EKC/KEOPS complex composed of at least BUD32, CGI121, GON7, KAE1 and PCC1; the whole complex dimerizes.</text>
</comment>
<sequence length="551" mass="61756">MFQTLPRAFVGAKHGHGHGHGPTRYTSRLNFSSTINSCNNRPKHSLSPAILPSIHTSRTTINTTTTQLSASHPSMSTRQHEDDDVESLPEPRFLLPQLGGADTEDVERYQRGGFHPVHLGDVYDGRYRVVHKLGAGGFSTIWLARDETEHRWVALKIVVADYSTSVSTKSQLSCHAASQCASDTVFHFVVEHRHFTLNGPNGRHLCLVLPVLGPSASDLSKGIYSRITPWISRRASYQVTRALADLHAQGLCHGDVTTANILFGLLDIDRYRESDIYRLFGAPETAPLETESGETPGPEAPSYIVKSLDFLSSEESVISKDVRLIDFDQSFLISLPPQQMLGTPVEFLAPEVAVGLKASPASDIWALGCSIFRIRSGEGPFSGYEVTSPVDLMRMIIRTLGELPGSWEDILFDYDGQPTNEPTKGGPLETWESKRPIKDLIYKIWDQPENNVVKTGRVRLEHRVWREDENKPYPRCLSDTVWKPTATKIDNIYLYGYNDETDELLEAMPKISENEAALLYDLLSKIFVYDAQKRPSAREMLSHPWFHIDDL</sequence>
<dbReference type="OrthoDB" id="5979581at2759"/>
<organism evidence="18 19">
    <name type="scientific">Amylocarpus encephaloides</name>
    <dbReference type="NCBI Taxonomy" id="45428"/>
    <lineage>
        <taxon>Eukaryota</taxon>
        <taxon>Fungi</taxon>
        <taxon>Dikarya</taxon>
        <taxon>Ascomycota</taxon>
        <taxon>Pezizomycotina</taxon>
        <taxon>Leotiomycetes</taxon>
        <taxon>Helotiales</taxon>
        <taxon>Helotiales incertae sedis</taxon>
        <taxon>Amylocarpus</taxon>
    </lineage>
</organism>
<comment type="caution">
    <text evidence="18">The sequence shown here is derived from an EMBL/GenBank/DDBJ whole genome shotgun (WGS) entry which is preliminary data.</text>
</comment>
<dbReference type="SMART" id="SM00220">
    <property type="entry name" value="S_TKc"/>
    <property type="match status" value="1"/>
</dbReference>
<dbReference type="Proteomes" id="UP000824998">
    <property type="component" value="Unassembled WGS sequence"/>
</dbReference>
<dbReference type="EMBL" id="MU251512">
    <property type="protein sequence ID" value="KAG9233180.1"/>
    <property type="molecule type" value="Genomic_DNA"/>
</dbReference>
<evidence type="ECO:0000256" key="16">
    <source>
        <dbReference type="SAM" id="MobiDB-lite"/>
    </source>
</evidence>
<evidence type="ECO:0000313" key="18">
    <source>
        <dbReference type="EMBL" id="KAG9233180.1"/>
    </source>
</evidence>
<feature type="region of interest" description="Disordered" evidence="16">
    <location>
        <begin position="64"/>
        <end position="84"/>
    </location>
</feature>